<sequence length="113" mass="11702">MAIIQLMGGAEAGVADFSIAAGLVTVAGVSIDCAARQEDGEQHIELRLANGVVAESASGAYVAILVVPARRYREEPITDEEGNPSVQLVPEPLDPNAVVVKLWPFAAPAPVAL</sequence>
<protein>
    <submittedName>
        <fullName evidence="1">Uncharacterized protein</fullName>
    </submittedName>
</protein>
<name>A0A1I0ZYU2_9GAMM</name>
<dbReference type="Proteomes" id="UP000198861">
    <property type="component" value="Unassembled WGS sequence"/>
</dbReference>
<comment type="caution">
    <text evidence="1">The sequence shown here is derived from an EMBL/GenBank/DDBJ whole genome shotgun (WGS) entry which is preliminary data.</text>
</comment>
<evidence type="ECO:0000313" key="2">
    <source>
        <dbReference type="Proteomes" id="UP000198861"/>
    </source>
</evidence>
<accession>A0A1I0ZYU2</accession>
<organism evidence="1 2">
    <name type="scientific">Azotobacter beijerinckii</name>
    <dbReference type="NCBI Taxonomy" id="170623"/>
    <lineage>
        <taxon>Bacteria</taxon>
        <taxon>Pseudomonadati</taxon>
        <taxon>Pseudomonadota</taxon>
        <taxon>Gammaproteobacteria</taxon>
        <taxon>Pseudomonadales</taxon>
        <taxon>Pseudomonadaceae</taxon>
        <taxon>Azotobacter</taxon>
    </lineage>
</organism>
<keyword evidence="2" id="KW-1185">Reference proteome</keyword>
<proteinExistence type="predicted"/>
<dbReference type="RefSeq" id="WP_091013505.1">
    <property type="nucleotide sequence ID" value="NZ_FOKJ01000032.1"/>
</dbReference>
<dbReference type="EMBL" id="FOKJ01000032">
    <property type="protein sequence ID" value="SFB30522.1"/>
    <property type="molecule type" value="Genomic_DNA"/>
</dbReference>
<evidence type="ECO:0000313" key="1">
    <source>
        <dbReference type="EMBL" id="SFB30522.1"/>
    </source>
</evidence>
<reference evidence="1 2" key="1">
    <citation type="submission" date="2016-10" db="EMBL/GenBank/DDBJ databases">
        <authorList>
            <person name="Varghese N."/>
            <person name="Submissions S."/>
        </authorList>
    </citation>
    <scope>NUCLEOTIDE SEQUENCE [LARGE SCALE GENOMIC DNA]</scope>
    <source>
        <strain evidence="1 2">DSM 282</strain>
    </source>
</reference>
<gene>
    <name evidence="1" type="ORF">SAMN04244571_02171</name>
</gene>